<sequence>MNLTSHQAGHKENETHVSADPDASIRKVRTPTADENEIEKCDDIVERLHADSSPLTQSATNPLRDSHRMVHSENSLYKNRQLDDTQFRSTFRTPASREMSASIEDPDTDSSDGGVALQQSDAEASLLICARDDAKEETAFLRLITVTGDITPIPPESESELQSLETHGL</sequence>
<reference evidence="1" key="1">
    <citation type="submission" date="2022-10" db="EMBL/GenBank/DDBJ databases">
        <title>Culturing micro-colonial fungi from biological soil crusts in the Mojave desert and describing Neophaeococcomyces mojavensis, and introducing the new genera and species Taxawa tesnikishii.</title>
        <authorList>
            <person name="Kurbessoian T."/>
            <person name="Stajich J.E."/>
        </authorList>
    </citation>
    <scope>NUCLEOTIDE SEQUENCE</scope>
    <source>
        <strain evidence="1">JES_115</strain>
    </source>
</reference>
<dbReference type="Proteomes" id="UP001172680">
    <property type="component" value="Unassembled WGS sequence"/>
</dbReference>
<evidence type="ECO:0000313" key="1">
    <source>
        <dbReference type="EMBL" id="KAJ9641764.1"/>
    </source>
</evidence>
<organism evidence="1 2">
    <name type="scientific">Coniosporium tulheliwenetii</name>
    <dbReference type="NCBI Taxonomy" id="3383036"/>
    <lineage>
        <taxon>Eukaryota</taxon>
        <taxon>Fungi</taxon>
        <taxon>Dikarya</taxon>
        <taxon>Ascomycota</taxon>
        <taxon>Pezizomycotina</taxon>
        <taxon>Dothideomycetes</taxon>
        <taxon>Dothideomycetes incertae sedis</taxon>
        <taxon>Coniosporium</taxon>
    </lineage>
</organism>
<comment type="caution">
    <text evidence="1">The sequence shown here is derived from an EMBL/GenBank/DDBJ whole genome shotgun (WGS) entry which is preliminary data.</text>
</comment>
<gene>
    <name evidence="1" type="ORF">H2199_004976</name>
</gene>
<proteinExistence type="predicted"/>
<evidence type="ECO:0000313" key="2">
    <source>
        <dbReference type="Proteomes" id="UP001172680"/>
    </source>
</evidence>
<protein>
    <submittedName>
        <fullName evidence="1">Uncharacterized protein</fullName>
    </submittedName>
</protein>
<keyword evidence="2" id="KW-1185">Reference proteome</keyword>
<name>A0ACC2Z388_9PEZI</name>
<accession>A0ACC2Z388</accession>
<dbReference type="EMBL" id="JAPDRP010000014">
    <property type="protein sequence ID" value="KAJ9641764.1"/>
    <property type="molecule type" value="Genomic_DNA"/>
</dbReference>